<keyword evidence="3" id="KW-1185">Reference proteome</keyword>
<comment type="caution">
    <text evidence="2">The sequence shown here is derived from an EMBL/GenBank/DDBJ whole genome shotgun (WGS) entry which is preliminary data.</text>
</comment>
<evidence type="ECO:0000313" key="2">
    <source>
        <dbReference type="EMBL" id="KAK0471112.1"/>
    </source>
</evidence>
<feature type="region of interest" description="Disordered" evidence="1">
    <location>
        <begin position="329"/>
        <end position="355"/>
    </location>
</feature>
<evidence type="ECO:0000256" key="1">
    <source>
        <dbReference type="SAM" id="MobiDB-lite"/>
    </source>
</evidence>
<feature type="compositionally biased region" description="Acidic residues" evidence="1">
    <location>
        <begin position="340"/>
        <end position="355"/>
    </location>
</feature>
<evidence type="ECO:0000313" key="3">
    <source>
        <dbReference type="Proteomes" id="UP001175227"/>
    </source>
</evidence>
<dbReference type="Proteomes" id="UP001175227">
    <property type="component" value="Unassembled WGS sequence"/>
</dbReference>
<sequence length="491" mass="54167">MPWANTDEGFALFSNREFGLHKMIEVLHNGAKDYRCDTTSKVHHAVLTLSLKDWCVDRLSLPVPTVKSSQGFNHIDTGCLLCPQIHLEDFNKDPNEILQQLADGDIQPTTSKWPSFMYDQDLYDKNNMFSGLIEIFDDPNGCADTLDAQKGVHPPDSTVSQMQAIFVERHCAKEEAAAATEGFEYLEDEDEGPLMTPKPKEETGIALSVQQNNGQQKRGKKKWKKHPRGEWWNCGADKGKSTGPSGPANVVEEYDDDSVWATIDVLSMPVSLVLQPGVGMIFDVRSLLHDLWDDVPTLELVSASEESNADSLPGLLAYSDDKDDGSKLDGFFDSNSECSDLPDLESVSDSEDEMDDNEEFNVDEEEACAMVNISHLFEIDQARYVLSFGGGQCQVVDPDGNQISSIAHAGKGLYSVIHDDVNGTANAALPTIVTEDELHRRIGHLSLSAPKCLLSQGFITGLQLESTSSGKHFFCKSCVYMKTKYQSVPTV</sequence>
<dbReference type="InterPro" id="IPR046521">
    <property type="entry name" value="DUF6698"/>
</dbReference>
<name>A0AA39NSL6_9AGAR</name>
<dbReference type="EMBL" id="JAUEPR010000054">
    <property type="protein sequence ID" value="KAK0471112.1"/>
    <property type="molecule type" value="Genomic_DNA"/>
</dbReference>
<protein>
    <submittedName>
        <fullName evidence="2">Uncharacterized protein</fullName>
    </submittedName>
</protein>
<dbReference type="Pfam" id="PF20414">
    <property type="entry name" value="DUF6698"/>
    <property type="match status" value="1"/>
</dbReference>
<dbReference type="AlphaFoldDB" id="A0AA39NSL6"/>
<reference evidence="2" key="1">
    <citation type="submission" date="2023-06" db="EMBL/GenBank/DDBJ databases">
        <authorList>
            <consortium name="Lawrence Berkeley National Laboratory"/>
            <person name="Ahrendt S."/>
            <person name="Sahu N."/>
            <person name="Indic B."/>
            <person name="Wong-Bajracharya J."/>
            <person name="Merenyi Z."/>
            <person name="Ke H.-M."/>
            <person name="Monk M."/>
            <person name="Kocsube S."/>
            <person name="Drula E."/>
            <person name="Lipzen A."/>
            <person name="Balint B."/>
            <person name="Henrissat B."/>
            <person name="Andreopoulos B."/>
            <person name="Martin F.M."/>
            <person name="Harder C.B."/>
            <person name="Rigling D."/>
            <person name="Ford K.L."/>
            <person name="Foster G.D."/>
            <person name="Pangilinan J."/>
            <person name="Papanicolaou A."/>
            <person name="Barry K."/>
            <person name="LaButti K."/>
            <person name="Viragh M."/>
            <person name="Koriabine M."/>
            <person name="Yan M."/>
            <person name="Riley R."/>
            <person name="Champramary S."/>
            <person name="Plett K.L."/>
            <person name="Tsai I.J."/>
            <person name="Slot J."/>
            <person name="Sipos G."/>
            <person name="Plett J."/>
            <person name="Nagy L.G."/>
            <person name="Grigoriev I.V."/>
        </authorList>
    </citation>
    <scope>NUCLEOTIDE SEQUENCE</scope>
    <source>
        <strain evidence="2">ICMP 16352</strain>
    </source>
</reference>
<proteinExistence type="predicted"/>
<organism evidence="2 3">
    <name type="scientific">Armillaria novae-zelandiae</name>
    <dbReference type="NCBI Taxonomy" id="153914"/>
    <lineage>
        <taxon>Eukaryota</taxon>
        <taxon>Fungi</taxon>
        <taxon>Dikarya</taxon>
        <taxon>Basidiomycota</taxon>
        <taxon>Agaricomycotina</taxon>
        <taxon>Agaricomycetes</taxon>
        <taxon>Agaricomycetidae</taxon>
        <taxon>Agaricales</taxon>
        <taxon>Marasmiineae</taxon>
        <taxon>Physalacriaceae</taxon>
        <taxon>Armillaria</taxon>
    </lineage>
</organism>
<feature type="compositionally biased region" description="Low complexity" evidence="1">
    <location>
        <begin position="329"/>
        <end position="339"/>
    </location>
</feature>
<accession>A0AA39NSL6</accession>
<gene>
    <name evidence="2" type="ORF">IW261DRAFT_1572332</name>
</gene>